<dbReference type="KEGG" id="bba:Bd3067"/>
<dbReference type="Proteomes" id="UP000008080">
    <property type="component" value="Chromosome"/>
</dbReference>
<reference evidence="1 2" key="1">
    <citation type="journal article" date="2004" name="Science">
        <title>A predator unmasked: life cycle of Bdellovibrio bacteriovorus from a genomic perspective.</title>
        <authorList>
            <person name="Rendulic S."/>
            <person name="Jagtap P."/>
            <person name="Rosinus A."/>
            <person name="Eppinger M."/>
            <person name="Baar C."/>
            <person name="Lanz C."/>
            <person name="Keller H."/>
            <person name="Lambert C."/>
            <person name="Evans K.J."/>
            <person name="Goesmann A."/>
            <person name="Meyer F."/>
            <person name="Sockett R.E."/>
            <person name="Schuster S.C."/>
        </authorList>
    </citation>
    <scope>NUCLEOTIDE SEQUENCE [LARGE SCALE GENOMIC DNA]</scope>
    <source>
        <strain evidence="2">ATCC 15356 / DSM 50701 / NCIMB 9529 / HD100</strain>
    </source>
</reference>
<protein>
    <recommendedName>
        <fullName evidence="3">Outer membrane protein beta-barrel domain-containing protein</fullName>
    </recommendedName>
</protein>
<evidence type="ECO:0000313" key="2">
    <source>
        <dbReference type="Proteomes" id="UP000008080"/>
    </source>
</evidence>
<dbReference type="eggNOG" id="ENOG5032ISW">
    <property type="taxonomic scope" value="Bacteria"/>
</dbReference>
<sequence length="216" mass="23282">MKWFFGSSFMRLLIVSILGLFVCLLSPVAQARDLFEARLSYGMLNSDPDLNSLCVGCASSAPSVTPFYGLGADGIVTLPIPLLPGIGIRYENMEFSTSKSGLDYTAHFSRTALLLNWRPIDNLIYLGPILTYGLSHSTDLKVTEFGVKKANYSAGSPSSYTVGLEAGVKLIGFSLGAEVGYQNFQWNDATDATGNAPSQDINMNGTYGKFILGFSI</sequence>
<dbReference type="HOGENOM" id="CLU_1335347_0_0_7"/>
<organism evidence="1 2">
    <name type="scientific">Bdellovibrio bacteriovorus (strain ATCC 15356 / DSM 50701 / NCIMB 9529 / HD100)</name>
    <dbReference type="NCBI Taxonomy" id="264462"/>
    <lineage>
        <taxon>Bacteria</taxon>
        <taxon>Pseudomonadati</taxon>
        <taxon>Bdellovibrionota</taxon>
        <taxon>Bdellovibrionia</taxon>
        <taxon>Bdellovibrionales</taxon>
        <taxon>Pseudobdellovibrionaceae</taxon>
        <taxon>Bdellovibrio</taxon>
    </lineage>
</organism>
<gene>
    <name evidence="1" type="ordered locus">Bd3067</name>
</gene>
<accession>Q6MIT1</accession>
<keyword evidence="2" id="KW-1185">Reference proteome</keyword>
<dbReference type="EMBL" id="BX842654">
    <property type="protein sequence ID" value="CAE80832.1"/>
    <property type="molecule type" value="Genomic_DNA"/>
</dbReference>
<name>Q6MIT1_BDEBA</name>
<proteinExistence type="predicted"/>
<dbReference type="AlphaFoldDB" id="Q6MIT1"/>
<evidence type="ECO:0008006" key="3">
    <source>
        <dbReference type="Google" id="ProtNLM"/>
    </source>
</evidence>
<dbReference type="STRING" id="264462.Bd3067"/>
<evidence type="ECO:0000313" key="1">
    <source>
        <dbReference type="EMBL" id="CAE80832.1"/>
    </source>
</evidence>